<evidence type="ECO:0000256" key="1">
    <source>
        <dbReference type="SAM" id="Phobius"/>
    </source>
</evidence>
<comment type="caution">
    <text evidence="2">The sequence shown here is derived from an EMBL/GenBank/DDBJ whole genome shotgun (WGS) entry which is preliminary data.</text>
</comment>
<dbReference type="RefSeq" id="WP_113927865.1">
    <property type="nucleotide sequence ID" value="NZ_VTEG01000006.1"/>
</dbReference>
<gene>
    <name evidence="2" type="ORF">FZC84_10780</name>
</gene>
<keyword evidence="1" id="KW-0812">Transmembrane</keyword>
<keyword evidence="1" id="KW-1133">Transmembrane helix</keyword>
<evidence type="ECO:0000313" key="3">
    <source>
        <dbReference type="Proteomes" id="UP000325182"/>
    </source>
</evidence>
<feature type="transmembrane region" description="Helical" evidence="1">
    <location>
        <begin position="7"/>
        <end position="29"/>
    </location>
</feature>
<reference evidence="2 3" key="1">
    <citation type="submission" date="2019-08" db="EMBL/GenBank/DDBJ databases">
        <title>Bacillus genomes from the desert of Cuatro Cienegas, Coahuila.</title>
        <authorList>
            <person name="Olmedo-Alvarez G."/>
        </authorList>
    </citation>
    <scope>NUCLEOTIDE SEQUENCE [LARGE SCALE GENOMIC DNA]</scope>
    <source>
        <strain evidence="2 3">CH128b_4D</strain>
    </source>
</reference>
<name>A0A5D4MC67_9BACI</name>
<keyword evidence="1" id="KW-0472">Membrane</keyword>
<feature type="transmembrane region" description="Helical" evidence="1">
    <location>
        <begin position="66"/>
        <end position="86"/>
    </location>
</feature>
<sequence length="123" mass="14059">MPPILKYNIHLFAVFSLITYFTIGSHFYLPEFLRPLLFIVMIFASIFLVMMGETFKKGLPEKGVNLSRLSWTIIYVLVVLLGSYVFGVLPGYTLQAFLPLASIYLLLLILKISRNKLRTNQPA</sequence>
<protein>
    <submittedName>
        <fullName evidence="2">Uncharacterized protein</fullName>
    </submittedName>
</protein>
<evidence type="ECO:0000313" key="2">
    <source>
        <dbReference type="EMBL" id="TYR99236.1"/>
    </source>
</evidence>
<feature type="transmembrane region" description="Helical" evidence="1">
    <location>
        <begin position="35"/>
        <end position="54"/>
    </location>
</feature>
<organism evidence="2 3">
    <name type="scientific">Rossellomorea vietnamensis</name>
    <dbReference type="NCBI Taxonomy" id="218284"/>
    <lineage>
        <taxon>Bacteria</taxon>
        <taxon>Bacillati</taxon>
        <taxon>Bacillota</taxon>
        <taxon>Bacilli</taxon>
        <taxon>Bacillales</taxon>
        <taxon>Bacillaceae</taxon>
        <taxon>Rossellomorea</taxon>
    </lineage>
</organism>
<proteinExistence type="predicted"/>
<dbReference type="Proteomes" id="UP000325182">
    <property type="component" value="Unassembled WGS sequence"/>
</dbReference>
<feature type="transmembrane region" description="Helical" evidence="1">
    <location>
        <begin position="92"/>
        <end position="110"/>
    </location>
</feature>
<dbReference type="EMBL" id="VTEG01000006">
    <property type="protein sequence ID" value="TYR99236.1"/>
    <property type="molecule type" value="Genomic_DNA"/>
</dbReference>
<accession>A0A5D4MC67</accession>
<dbReference type="AlphaFoldDB" id="A0A5D4MC67"/>